<dbReference type="Proteomes" id="UP000317901">
    <property type="component" value="Unassembled WGS sequence"/>
</dbReference>
<dbReference type="AlphaFoldDB" id="A0A5C5PRA8"/>
<sequence length="224" mass="25162">MAKRKDTLKDYREGLVGSRLEKIQAALARFSHARYSNITGLARDVAGYVTILEAGDDERKPNGERAKKLRPVSHVTILRNEEYRALLNSFLSIEQEAGIPRERVDQALLLENEALKSKLRLFQNKLVDAYADWDLVDGRSFVNPQEAKIYDWLRTALSVMDNMHKFSPGSFDFVTDPKGKRGMQPGLQAPMGLAATLEEMAEIEHARGALKEYLLKASGAKVSK</sequence>
<protein>
    <submittedName>
        <fullName evidence="1">Uncharacterized protein</fullName>
    </submittedName>
</protein>
<evidence type="ECO:0000313" key="2">
    <source>
        <dbReference type="Proteomes" id="UP000317901"/>
    </source>
</evidence>
<dbReference type="EMBL" id="VFIP01000093">
    <property type="protein sequence ID" value="TWR78242.1"/>
    <property type="molecule type" value="Genomic_DNA"/>
</dbReference>
<gene>
    <name evidence="1" type="ORF">FJD37_23610</name>
</gene>
<organism evidence="1 2">
    <name type="scientific">Pseudomonas saxonica</name>
    <dbReference type="NCBI Taxonomy" id="2600598"/>
    <lineage>
        <taxon>Bacteria</taxon>
        <taxon>Pseudomonadati</taxon>
        <taxon>Pseudomonadota</taxon>
        <taxon>Gammaproteobacteria</taxon>
        <taxon>Pseudomonadales</taxon>
        <taxon>Pseudomonadaceae</taxon>
        <taxon>Pseudomonas</taxon>
    </lineage>
</organism>
<dbReference type="RefSeq" id="WP_146427784.1">
    <property type="nucleotide sequence ID" value="NZ_VFIP01000093.1"/>
</dbReference>
<dbReference type="OrthoDB" id="7033072at2"/>
<comment type="caution">
    <text evidence="1">The sequence shown here is derived from an EMBL/GenBank/DDBJ whole genome shotgun (WGS) entry which is preliminary data.</text>
</comment>
<proteinExistence type="predicted"/>
<evidence type="ECO:0000313" key="1">
    <source>
        <dbReference type="EMBL" id="TWR78242.1"/>
    </source>
</evidence>
<name>A0A5C5PRA8_9PSED</name>
<accession>A0A5C5PRA8</accession>
<reference evidence="1 2" key="1">
    <citation type="submission" date="2019-06" db="EMBL/GenBank/DDBJ databases">
        <title>Pseudomonas bimorpha sp. nov. isolated from bovine raw milk and skim milk concentrate.</title>
        <authorList>
            <person name="Hofmann K."/>
            <person name="Huptas C."/>
            <person name="Doll E."/>
            <person name="Scherer S."/>
            <person name="Wenning M."/>
        </authorList>
    </citation>
    <scope>NUCLEOTIDE SEQUENCE [LARGE SCALE GENOMIC DNA]</scope>
    <source>
        <strain evidence="1 2">DSM 108990</strain>
    </source>
</reference>